<feature type="active site" description="Proton acceptor" evidence="11">
    <location>
        <position position="293"/>
    </location>
</feature>
<dbReference type="GO" id="GO:0009435">
    <property type="term" value="P:NAD+ biosynthetic process"/>
    <property type="evidence" value="ECO:0007669"/>
    <property type="project" value="UniProtKB-UniPathway"/>
</dbReference>
<evidence type="ECO:0000256" key="12">
    <source>
        <dbReference type="RuleBase" id="RU362049"/>
    </source>
</evidence>
<keyword evidence="16" id="KW-1185">Reference proteome</keyword>
<dbReference type="Gene3D" id="3.90.700.10">
    <property type="entry name" value="Succinate dehydrogenase/fumarate reductase flavoprotein, catalytic domain"/>
    <property type="match status" value="1"/>
</dbReference>
<keyword evidence="6 12" id="KW-0662">Pyridine nucleotide biosynthesis</keyword>
<dbReference type="PANTHER" id="PTHR42716:SF2">
    <property type="entry name" value="L-ASPARTATE OXIDASE, CHLOROPLASTIC"/>
    <property type="match status" value="1"/>
</dbReference>
<dbReference type="InterPro" id="IPR015939">
    <property type="entry name" value="Fum_Rdtase/Succ_DH_flav-like_C"/>
</dbReference>
<protein>
    <recommendedName>
        <fullName evidence="4 10">L-aspartate oxidase</fullName>
        <ecNumber evidence="4 10">1.4.3.16</ecNumber>
    </recommendedName>
</protein>
<dbReference type="Proteomes" id="UP000298616">
    <property type="component" value="Chromosome"/>
</dbReference>
<comment type="catalytic activity">
    <reaction evidence="9">
        <text>L-aspartate + O2 = iminosuccinate + H2O2</text>
        <dbReference type="Rhea" id="RHEA:25876"/>
        <dbReference type="ChEBI" id="CHEBI:15379"/>
        <dbReference type="ChEBI" id="CHEBI:16240"/>
        <dbReference type="ChEBI" id="CHEBI:29991"/>
        <dbReference type="ChEBI" id="CHEBI:77875"/>
        <dbReference type="EC" id="1.4.3.16"/>
    </reaction>
    <physiologicalReaction direction="left-to-right" evidence="9">
        <dbReference type="Rhea" id="RHEA:25877"/>
    </physiologicalReaction>
</comment>
<dbReference type="SUPFAM" id="SSF46977">
    <property type="entry name" value="Succinate dehydrogenase/fumarate reductase flavoprotein C-terminal domain"/>
    <property type="match status" value="1"/>
</dbReference>
<dbReference type="Pfam" id="PF00890">
    <property type="entry name" value="FAD_binding_2"/>
    <property type="match status" value="1"/>
</dbReference>
<evidence type="ECO:0000256" key="3">
    <source>
        <dbReference type="ARBA" id="ARBA00008562"/>
    </source>
</evidence>
<accession>A0A4D7JF37</accession>
<evidence type="ECO:0000256" key="9">
    <source>
        <dbReference type="ARBA" id="ARBA00048305"/>
    </source>
</evidence>
<dbReference type="PIRSF" id="PIRSF000171">
    <property type="entry name" value="SDHA_APRA_LASPO"/>
    <property type="match status" value="1"/>
</dbReference>
<gene>
    <name evidence="15" type="primary">nadB</name>
    <name evidence="15" type="ORF">DCC35_08790</name>
</gene>
<evidence type="ECO:0000259" key="13">
    <source>
        <dbReference type="Pfam" id="PF00890"/>
    </source>
</evidence>
<evidence type="ECO:0000256" key="6">
    <source>
        <dbReference type="ARBA" id="ARBA00022642"/>
    </source>
</evidence>
<organism evidence="15 16">
    <name type="scientific">Mangrovivirga cuniculi</name>
    <dbReference type="NCBI Taxonomy" id="2715131"/>
    <lineage>
        <taxon>Bacteria</taxon>
        <taxon>Pseudomonadati</taxon>
        <taxon>Bacteroidota</taxon>
        <taxon>Cytophagia</taxon>
        <taxon>Cytophagales</taxon>
        <taxon>Mangrovivirgaceae</taxon>
        <taxon>Mangrovivirga</taxon>
    </lineage>
</organism>
<dbReference type="EMBL" id="CP028923">
    <property type="protein sequence ID" value="QCK14829.1"/>
    <property type="molecule type" value="Genomic_DNA"/>
</dbReference>
<dbReference type="GO" id="GO:0008734">
    <property type="term" value="F:L-aspartate oxidase activity"/>
    <property type="evidence" value="ECO:0007669"/>
    <property type="project" value="UniProtKB-UniRule"/>
</dbReference>
<dbReference type="FunFam" id="3.90.700.10:FF:000002">
    <property type="entry name" value="L-aspartate oxidase"/>
    <property type="match status" value="1"/>
</dbReference>
<dbReference type="InterPro" id="IPR027477">
    <property type="entry name" value="Succ_DH/fumarate_Rdtase_cat_sf"/>
</dbReference>
<evidence type="ECO:0000256" key="7">
    <source>
        <dbReference type="ARBA" id="ARBA00022827"/>
    </source>
</evidence>
<evidence type="ECO:0000313" key="16">
    <source>
        <dbReference type="Proteomes" id="UP000298616"/>
    </source>
</evidence>
<proteinExistence type="inferred from homology"/>
<dbReference type="RefSeq" id="WP_137090417.1">
    <property type="nucleotide sequence ID" value="NZ_CP028923.1"/>
</dbReference>
<dbReference type="KEGG" id="fpf:DCC35_08790"/>
<dbReference type="SUPFAM" id="SSF56425">
    <property type="entry name" value="Succinate dehydrogenase/fumarate reductase flavoprotein, catalytic domain"/>
    <property type="match status" value="1"/>
</dbReference>
<comment type="cofactor">
    <cofactor evidence="1 12">
        <name>FAD</name>
        <dbReference type="ChEBI" id="CHEBI:57692"/>
    </cofactor>
</comment>
<dbReference type="InterPro" id="IPR036188">
    <property type="entry name" value="FAD/NAD-bd_sf"/>
</dbReference>
<evidence type="ECO:0000256" key="4">
    <source>
        <dbReference type="ARBA" id="ARBA00012173"/>
    </source>
</evidence>
<keyword evidence="8 12" id="KW-0560">Oxidoreductase</keyword>
<dbReference type="InterPro" id="IPR003953">
    <property type="entry name" value="FAD-dep_OxRdtase_2_FAD-bd"/>
</dbReference>
<evidence type="ECO:0000256" key="11">
    <source>
        <dbReference type="PIRSR" id="PIRSR000171-1"/>
    </source>
</evidence>
<dbReference type="PANTHER" id="PTHR42716">
    <property type="entry name" value="L-ASPARTATE OXIDASE"/>
    <property type="match status" value="1"/>
</dbReference>
<evidence type="ECO:0000256" key="8">
    <source>
        <dbReference type="ARBA" id="ARBA00023002"/>
    </source>
</evidence>
<reference evidence="15 16" key="1">
    <citation type="submission" date="2018-04" db="EMBL/GenBank/DDBJ databases">
        <title>Complete genome uncultured novel isolate.</title>
        <authorList>
            <person name="Merlino G."/>
        </authorList>
    </citation>
    <scope>NUCLEOTIDE SEQUENCE [LARGE SCALE GENOMIC DNA]</scope>
    <source>
        <strain evidence="16">R1DC9</strain>
    </source>
</reference>
<dbReference type="Pfam" id="PF02910">
    <property type="entry name" value="Succ_DH_flav_C"/>
    <property type="match status" value="1"/>
</dbReference>
<sequence>MPESDVLVIGSGLAGLTFSIKFAERFPDKNVTIITKADESESNTKYAQGGIAVVLDELSDSFQQHINDTIKAGSGLGDPNVIETVVKEGPDRLKEIISWGAQFDETPEGDFDLGLEGGHSANRIVHHKDITGFEMESTLLSKIKSLPNLTLLSHHFAIDLITEHQVTQRIRKYEEGKKLNCYGAYVLNQKTDSIETFKAKFTVMASGGIGQVYRTTTNPLIATGDGIAMAYRAKAKLRDMEFVQFHPTALYKQGENPSFLISEAVRGFGAQLKNRSGERFMFKYDERGELASRDIVAKAIDREMKRLGDECVFLDCTHLDNDKFKEHFPNILNKCIDIGIDPFKEYIPVAPAAHYVCGGINVDLKGRTNINNLYACGECSRTGLHGANRLASNSLLEAIVYAHRCFEDITEKVDSVKINEDLPAWNADLTVPPEELVLITCSMNELKTLMSDYVGIVRSEERLKRALRRLKVMYEETNALYKQLIISTQLCELRNMIDVCYTIVKSSEKRTINVGGYYNIDLEESLQD</sequence>
<dbReference type="GO" id="GO:0005737">
    <property type="term" value="C:cytoplasm"/>
    <property type="evidence" value="ECO:0007669"/>
    <property type="project" value="UniProtKB-SubCell"/>
</dbReference>
<dbReference type="OrthoDB" id="9806724at2"/>
<dbReference type="EC" id="1.4.3.16" evidence="4 10"/>
<evidence type="ECO:0000256" key="5">
    <source>
        <dbReference type="ARBA" id="ARBA00022630"/>
    </source>
</evidence>
<evidence type="ECO:0000256" key="2">
    <source>
        <dbReference type="ARBA" id="ARBA00004950"/>
    </source>
</evidence>
<dbReference type="InterPro" id="IPR037099">
    <property type="entry name" value="Fum_R/Succ_DH_flav-like_C_sf"/>
</dbReference>
<keyword evidence="7 12" id="KW-0274">FAD</keyword>
<evidence type="ECO:0000256" key="10">
    <source>
        <dbReference type="NCBIfam" id="TIGR00551"/>
    </source>
</evidence>
<comment type="function">
    <text evidence="12">Catalyzes the oxidation of L-aspartate to iminoaspartate.</text>
</comment>
<comment type="similarity">
    <text evidence="3 12">Belongs to the FAD-dependent oxidoreductase 2 family. NadB subfamily.</text>
</comment>
<dbReference type="AlphaFoldDB" id="A0A4D7JF37"/>
<comment type="pathway">
    <text evidence="2 12">Cofactor biosynthesis; NAD(+) biosynthesis; iminoaspartate from L-aspartate (oxidase route): step 1/1.</text>
</comment>
<evidence type="ECO:0000313" key="15">
    <source>
        <dbReference type="EMBL" id="QCK14829.1"/>
    </source>
</evidence>
<feature type="domain" description="Fumarate reductase/succinate dehydrogenase flavoprotein-like C-terminal" evidence="14">
    <location>
        <begin position="444"/>
        <end position="524"/>
    </location>
</feature>
<dbReference type="PRINTS" id="PR00368">
    <property type="entry name" value="FADPNR"/>
</dbReference>
<feature type="domain" description="FAD-dependent oxidoreductase 2 FAD-binding" evidence="13">
    <location>
        <begin position="5"/>
        <end position="395"/>
    </location>
</feature>
<comment type="subcellular location">
    <subcellularLocation>
        <location evidence="12">Cytoplasm</location>
    </subcellularLocation>
</comment>
<evidence type="ECO:0000259" key="14">
    <source>
        <dbReference type="Pfam" id="PF02910"/>
    </source>
</evidence>
<dbReference type="SUPFAM" id="SSF51905">
    <property type="entry name" value="FAD/NAD(P)-binding domain"/>
    <property type="match status" value="1"/>
</dbReference>
<evidence type="ECO:0000256" key="1">
    <source>
        <dbReference type="ARBA" id="ARBA00001974"/>
    </source>
</evidence>
<dbReference type="UniPathway" id="UPA00253">
    <property type="reaction ID" value="UER00326"/>
</dbReference>
<dbReference type="Gene3D" id="1.20.58.100">
    <property type="entry name" value="Fumarate reductase/succinate dehydrogenase flavoprotein-like, C-terminal domain"/>
    <property type="match status" value="1"/>
</dbReference>
<keyword evidence="5 12" id="KW-0285">Flavoprotein</keyword>
<dbReference type="InterPro" id="IPR005288">
    <property type="entry name" value="NadB"/>
</dbReference>
<dbReference type="NCBIfam" id="TIGR00551">
    <property type="entry name" value="nadB"/>
    <property type="match status" value="1"/>
</dbReference>
<name>A0A4D7JF37_9BACT</name>
<dbReference type="Gene3D" id="3.50.50.60">
    <property type="entry name" value="FAD/NAD(P)-binding domain"/>
    <property type="match status" value="1"/>
</dbReference>